<dbReference type="Proteomes" id="UP001243989">
    <property type="component" value="Unassembled WGS sequence"/>
</dbReference>
<organism evidence="2 3">
    <name type="scientific">Colletotrichum phormii</name>
    <dbReference type="NCBI Taxonomy" id="359342"/>
    <lineage>
        <taxon>Eukaryota</taxon>
        <taxon>Fungi</taxon>
        <taxon>Dikarya</taxon>
        <taxon>Ascomycota</taxon>
        <taxon>Pezizomycotina</taxon>
        <taxon>Sordariomycetes</taxon>
        <taxon>Hypocreomycetidae</taxon>
        <taxon>Glomerellales</taxon>
        <taxon>Glomerellaceae</taxon>
        <taxon>Colletotrichum</taxon>
        <taxon>Colletotrichum acutatum species complex</taxon>
    </lineage>
</organism>
<keyword evidence="3" id="KW-1185">Reference proteome</keyword>
<dbReference type="AlphaFoldDB" id="A0AAI9ZHC4"/>
<reference evidence="2" key="1">
    <citation type="submission" date="2021-06" db="EMBL/GenBank/DDBJ databases">
        <title>Comparative genomics, transcriptomics and evolutionary studies reveal genomic signatures of adaptation to plant cell wall in hemibiotrophic fungi.</title>
        <authorList>
            <consortium name="DOE Joint Genome Institute"/>
            <person name="Baroncelli R."/>
            <person name="Diaz J.F."/>
            <person name="Benocci T."/>
            <person name="Peng M."/>
            <person name="Battaglia E."/>
            <person name="Haridas S."/>
            <person name="Andreopoulos W."/>
            <person name="Labutti K."/>
            <person name="Pangilinan J."/>
            <person name="Floch G.L."/>
            <person name="Makela M.R."/>
            <person name="Henrissat B."/>
            <person name="Grigoriev I.V."/>
            <person name="Crouch J.A."/>
            <person name="De Vries R.P."/>
            <person name="Sukno S.A."/>
            <person name="Thon M.R."/>
        </authorList>
    </citation>
    <scope>NUCLEOTIDE SEQUENCE</scope>
    <source>
        <strain evidence="2">CBS 102054</strain>
    </source>
</reference>
<proteinExistence type="predicted"/>
<feature type="chain" id="PRO_5042620303" evidence="1">
    <location>
        <begin position="19"/>
        <end position="95"/>
    </location>
</feature>
<dbReference type="EMBL" id="JAHMHQ010000023">
    <property type="protein sequence ID" value="KAK1624604.1"/>
    <property type="molecule type" value="Genomic_DNA"/>
</dbReference>
<dbReference type="RefSeq" id="XP_060440599.1">
    <property type="nucleotide sequence ID" value="XM_060588430.1"/>
</dbReference>
<keyword evidence="1" id="KW-0732">Signal</keyword>
<evidence type="ECO:0000256" key="1">
    <source>
        <dbReference type="SAM" id="SignalP"/>
    </source>
</evidence>
<gene>
    <name evidence="2" type="ORF">BDP81DRAFT_398250</name>
</gene>
<dbReference type="GeneID" id="85473292"/>
<sequence length="95" mass="10315">MKFSILTFATLFAALAAAAPAPEAELVARQCSCHKIGDEWFCSGRLCPKDFIPTTAMTKRGIEIEARGCSCKPIGNGDLHVVILPYISVITTWGW</sequence>
<accession>A0AAI9ZHC4</accession>
<evidence type="ECO:0000313" key="2">
    <source>
        <dbReference type="EMBL" id="KAK1624604.1"/>
    </source>
</evidence>
<feature type="signal peptide" evidence="1">
    <location>
        <begin position="1"/>
        <end position="18"/>
    </location>
</feature>
<evidence type="ECO:0000313" key="3">
    <source>
        <dbReference type="Proteomes" id="UP001243989"/>
    </source>
</evidence>
<name>A0AAI9ZHC4_9PEZI</name>
<protein>
    <submittedName>
        <fullName evidence="2">Uncharacterized protein</fullName>
    </submittedName>
</protein>
<comment type="caution">
    <text evidence="2">The sequence shown here is derived from an EMBL/GenBank/DDBJ whole genome shotgun (WGS) entry which is preliminary data.</text>
</comment>